<protein>
    <recommendedName>
        <fullName evidence="4">Lipoprotein</fullName>
    </recommendedName>
</protein>
<comment type="caution">
    <text evidence="2">The sequence shown here is derived from an EMBL/GenBank/DDBJ whole genome shotgun (WGS) entry which is preliminary data.</text>
</comment>
<dbReference type="RefSeq" id="WP_344710521.1">
    <property type="nucleotide sequence ID" value="NZ_BAAAZD010000002.1"/>
</dbReference>
<keyword evidence="1" id="KW-0732">Signal</keyword>
<feature type="chain" id="PRO_5046336480" description="Lipoprotein" evidence="1">
    <location>
        <begin position="22"/>
        <end position="265"/>
    </location>
</feature>
<evidence type="ECO:0000313" key="2">
    <source>
        <dbReference type="EMBL" id="GAA4008909.1"/>
    </source>
</evidence>
<keyword evidence="3" id="KW-1185">Reference proteome</keyword>
<evidence type="ECO:0000313" key="3">
    <source>
        <dbReference type="Proteomes" id="UP001501310"/>
    </source>
</evidence>
<evidence type="ECO:0008006" key="4">
    <source>
        <dbReference type="Google" id="ProtNLM"/>
    </source>
</evidence>
<proteinExistence type="predicted"/>
<feature type="signal peptide" evidence="1">
    <location>
        <begin position="1"/>
        <end position="21"/>
    </location>
</feature>
<reference evidence="3" key="1">
    <citation type="journal article" date="2019" name="Int. J. Syst. Evol. Microbiol.">
        <title>The Global Catalogue of Microorganisms (GCM) 10K type strain sequencing project: providing services to taxonomists for standard genome sequencing and annotation.</title>
        <authorList>
            <consortium name="The Broad Institute Genomics Platform"/>
            <consortium name="The Broad Institute Genome Sequencing Center for Infectious Disease"/>
            <person name="Wu L."/>
            <person name="Ma J."/>
        </authorList>
    </citation>
    <scope>NUCLEOTIDE SEQUENCE [LARGE SCALE GENOMIC DNA]</scope>
    <source>
        <strain evidence="3">JCM 16603</strain>
    </source>
</reference>
<organism evidence="2 3">
    <name type="scientific">Sphingomonas humi</name>
    <dbReference type="NCBI Taxonomy" id="335630"/>
    <lineage>
        <taxon>Bacteria</taxon>
        <taxon>Pseudomonadati</taxon>
        <taxon>Pseudomonadota</taxon>
        <taxon>Alphaproteobacteria</taxon>
        <taxon>Sphingomonadales</taxon>
        <taxon>Sphingomonadaceae</taxon>
        <taxon>Sphingomonas</taxon>
    </lineage>
</organism>
<dbReference type="EMBL" id="BAAAZD010000002">
    <property type="protein sequence ID" value="GAA4008909.1"/>
    <property type="molecule type" value="Genomic_DNA"/>
</dbReference>
<name>A0ABP7SAC2_9SPHN</name>
<evidence type="ECO:0000256" key="1">
    <source>
        <dbReference type="SAM" id="SignalP"/>
    </source>
</evidence>
<gene>
    <name evidence="2" type="ORF">GCM10022211_23370</name>
</gene>
<dbReference type="Proteomes" id="UP001501310">
    <property type="component" value="Unassembled WGS sequence"/>
</dbReference>
<sequence length="265" mass="28045">MQKGQVRFAAALGAMSLCLSACVQTRQIADLQFTPPQGDYKLLVMRPDVTVGSIKAGGLTEPRADWTEAARANLITALKAQQAGRGGQTLVLDRRNALPGVSPDVVADLERLHSAVGNSIALHKFLGLELPTKRGKGLDYTLGEDAVKLGRATGYDYALFMHAEDSFADSGRVALQVLGIAGCFIGFCAPNIGGGGQSAYASLVDLRTGEVVWFNVVQAGTQVAGIKLGDMRKPEGAAQLVDRLLGRMKPGRDVRRAQAAAEKAR</sequence>
<accession>A0ABP7SAC2</accession>